<proteinExistence type="predicted"/>
<organism evidence="2 3">
    <name type="scientific">Amycolatopsis albidoflavus</name>
    <dbReference type="NCBI Taxonomy" id="102226"/>
    <lineage>
        <taxon>Bacteria</taxon>
        <taxon>Bacillati</taxon>
        <taxon>Actinomycetota</taxon>
        <taxon>Actinomycetes</taxon>
        <taxon>Pseudonocardiales</taxon>
        <taxon>Pseudonocardiaceae</taxon>
        <taxon>Amycolatopsis</taxon>
    </lineage>
</organism>
<accession>A0ABW5I6H5</accession>
<protein>
    <submittedName>
        <fullName evidence="2">Helix-turn-helix domain-containing protein</fullName>
    </submittedName>
</protein>
<sequence length="276" mass="31040">MTDRDHQIFAGELRRLRLNAGFKTGKEFASAIGWVASKVSRIENARTIPSDDDLKVWLPAVGADEETSARLGGALVDLRLERDRWKQQLRRGHSQRQHAEAVAERDATRIVSVELFLVPGLVQTPGYARNVFEMAAEMHDTRADTDDAVRERIRRQDVLYDPSKRIEILIGESAFRYPICEVPVLRVQIDRLLNLIGLAHVRFGIIPLDRPLPTITMHGFTIHDDTVLVEVNHTELTVVDADDVALYDTIVDQLWQVAAEGEAARTLLQRVLGGLA</sequence>
<dbReference type="InterPro" id="IPR001387">
    <property type="entry name" value="Cro/C1-type_HTH"/>
</dbReference>
<reference evidence="3" key="1">
    <citation type="journal article" date="2019" name="Int. J. Syst. Evol. Microbiol.">
        <title>The Global Catalogue of Microorganisms (GCM) 10K type strain sequencing project: providing services to taxonomists for standard genome sequencing and annotation.</title>
        <authorList>
            <consortium name="The Broad Institute Genomics Platform"/>
            <consortium name="The Broad Institute Genome Sequencing Center for Infectious Disease"/>
            <person name="Wu L."/>
            <person name="Ma J."/>
        </authorList>
    </citation>
    <scope>NUCLEOTIDE SEQUENCE [LARGE SCALE GENOMIC DNA]</scope>
    <source>
        <strain evidence="3">CGMCC 4.7638</strain>
    </source>
</reference>
<feature type="domain" description="DUF5753" evidence="1">
    <location>
        <begin position="102"/>
        <end position="270"/>
    </location>
</feature>
<keyword evidence="3" id="KW-1185">Reference proteome</keyword>
<gene>
    <name evidence="2" type="ORF">ACFSUT_27830</name>
</gene>
<dbReference type="InterPro" id="IPR043917">
    <property type="entry name" value="DUF5753"/>
</dbReference>
<dbReference type="Pfam" id="PF13560">
    <property type="entry name" value="HTH_31"/>
    <property type="match status" value="1"/>
</dbReference>
<dbReference type="CDD" id="cd00093">
    <property type="entry name" value="HTH_XRE"/>
    <property type="match status" value="1"/>
</dbReference>
<name>A0ABW5I6H5_9PSEU</name>
<dbReference type="Pfam" id="PF19054">
    <property type="entry name" value="DUF5753"/>
    <property type="match status" value="1"/>
</dbReference>
<evidence type="ECO:0000259" key="1">
    <source>
        <dbReference type="Pfam" id="PF19054"/>
    </source>
</evidence>
<evidence type="ECO:0000313" key="3">
    <source>
        <dbReference type="Proteomes" id="UP001597542"/>
    </source>
</evidence>
<dbReference type="EMBL" id="JBHUKQ010000014">
    <property type="protein sequence ID" value="MFD2484117.1"/>
    <property type="molecule type" value="Genomic_DNA"/>
</dbReference>
<evidence type="ECO:0000313" key="2">
    <source>
        <dbReference type="EMBL" id="MFD2484117.1"/>
    </source>
</evidence>
<comment type="caution">
    <text evidence="2">The sequence shown here is derived from an EMBL/GenBank/DDBJ whole genome shotgun (WGS) entry which is preliminary data.</text>
</comment>
<dbReference type="Proteomes" id="UP001597542">
    <property type="component" value="Unassembled WGS sequence"/>
</dbReference>
<dbReference type="RefSeq" id="WP_344283298.1">
    <property type="nucleotide sequence ID" value="NZ_BAAAHV010000022.1"/>
</dbReference>
<dbReference type="InterPro" id="IPR010982">
    <property type="entry name" value="Lambda_DNA-bd_dom_sf"/>
</dbReference>
<dbReference type="Gene3D" id="1.10.260.40">
    <property type="entry name" value="lambda repressor-like DNA-binding domains"/>
    <property type="match status" value="1"/>
</dbReference>